<organism evidence="3 4">
    <name type="scientific">Roseateles depolymerans</name>
    <dbReference type="NCBI Taxonomy" id="76731"/>
    <lineage>
        <taxon>Bacteria</taxon>
        <taxon>Pseudomonadati</taxon>
        <taxon>Pseudomonadota</taxon>
        <taxon>Betaproteobacteria</taxon>
        <taxon>Burkholderiales</taxon>
        <taxon>Sphaerotilaceae</taxon>
        <taxon>Roseateles</taxon>
    </lineage>
</organism>
<dbReference type="PANTHER" id="PTHR34406:SF1">
    <property type="entry name" value="PROTEIN YCEI"/>
    <property type="match status" value="1"/>
</dbReference>
<dbReference type="EMBL" id="QFOD01000008">
    <property type="protein sequence ID" value="PZP32498.1"/>
    <property type="molecule type" value="Genomic_DNA"/>
</dbReference>
<dbReference type="Pfam" id="PF04264">
    <property type="entry name" value="YceI"/>
    <property type="match status" value="1"/>
</dbReference>
<dbReference type="AlphaFoldDB" id="A0A2W5DP43"/>
<dbReference type="SUPFAM" id="SSF101874">
    <property type="entry name" value="YceI-like"/>
    <property type="match status" value="1"/>
</dbReference>
<proteinExistence type="predicted"/>
<dbReference type="Proteomes" id="UP000249633">
    <property type="component" value="Unassembled WGS sequence"/>
</dbReference>
<evidence type="ECO:0000259" key="2">
    <source>
        <dbReference type="SMART" id="SM00867"/>
    </source>
</evidence>
<evidence type="ECO:0000313" key="3">
    <source>
        <dbReference type="EMBL" id="PZP32498.1"/>
    </source>
</evidence>
<dbReference type="PANTHER" id="PTHR34406">
    <property type="entry name" value="PROTEIN YCEI"/>
    <property type="match status" value="1"/>
</dbReference>
<gene>
    <name evidence="3" type="ORF">DI603_10745</name>
</gene>
<feature type="domain" description="Lipid/polyisoprenoid-binding YceI-like" evidence="2">
    <location>
        <begin position="22"/>
        <end position="180"/>
    </location>
</feature>
<feature type="chain" id="PRO_5015860940" evidence="1">
    <location>
        <begin position="21"/>
        <end position="182"/>
    </location>
</feature>
<feature type="signal peptide" evidence="1">
    <location>
        <begin position="1"/>
        <end position="20"/>
    </location>
</feature>
<dbReference type="SMART" id="SM00867">
    <property type="entry name" value="YceI"/>
    <property type="match status" value="1"/>
</dbReference>
<evidence type="ECO:0000313" key="4">
    <source>
        <dbReference type="Proteomes" id="UP000249633"/>
    </source>
</evidence>
<dbReference type="InterPro" id="IPR036761">
    <property type="entry name" value="TTHA0802/YceI-like_sf"/>
</dbReference>
<dbReference type="InterPro" id="IPR007372">
    <property type="entry name" value="Lipid/polyisoprenoid-bd_YceI"/>
</dbReference>
<protein>
    <submittedName>
        <fullName evidence="3">Polyisoprenoid-binding protein</fullName>
    </submittedName>
</protein>
<sequence>MTKLFSALLLAAALAPAAHAATLVADKSELVFGFKQMGVPLEGRFKKFDAQLDFDPKKPETGKIAFTVDLGSVSLGDPSYDKELAGSTWFDTKRNGKASFVSTAIKATGPGKYDVAGKLTIKGSVRDIVVPITLMPVAGVSTASGNVGIKRLDYKIGEGDWADTSIVANDVTVKFKLAFSGL</sequence>
<keyword evidence="1" id="KW-0732">Signal</keyword>
<evidence type="ECO:0000256" key="1">
    <source>
        <dbReference type="SAM" id="SignalP"/>
    </source>
</evidence>
<reference evidence="3 4" key="1">
    <citation type="submission" date="2017-08" db="EMBL/GenBank/DDBJ databases">
        <title>Infants hospitalized years apart are colonized by the same room-sourced microbial strains.</title>
        <authorList>
            <person name="Brooks B."/>
            <person name="Olm M.R."/>
            <person name="Firek B.A."/>
            <person name="Baker R."/>
            <person name="Thomas B.C."/>
            <person name="Morowitz M.J."/>
            <person name="Banfield J.F."/>
        </authorList>
    </citation>
    <scope>NUCLEOTIDE SEQUENCE [LARGE SCALE GENOMIC DNA]</scope>
    <source>
        <strain evidence="3">S2_012_000_R2_81</strain>
    </source>
</reference>
<dbReference type="Gene3D" id="2.40.128.110">
    <property type="entry name" value="Lipid/polyisoprenoid-binding, YceI-like"/>
    <property type="match status" value="1"/>
</dbReference>
<name>A0A2W5DP43_9BURK</name>
<accession>A0A2W5DP43</accession>
<comment type="caution">
    <text evidence="3">The sequence shown here is derived from an EMBL/GenBank/DDBJ whole genome shotgun (WGS) entry which is preliminary data.</text>
</comment>